<accession>A0A7S2TYA4</accession>
<feature type="compositionally biased region" description="Polar residues" evidence="1">
    <location>
        <begin position="10"/>
        <end position="19"/>
    </location>
</feature>
<organism evidence="2">
    <name type="scientific">Lotharella oceanica</name>
    <dbReference type="NCBI Taxonomy" id="641309"/>
    <lineage>
        <taxon>Eukaryota</taxon>
        <taxon>Sar</taxon>
        <taxon>Rhizaria</taxon>
        <taxon>Cercozoa</taxon>
        <taxon>Chlorarachniophyceae</taxon>
        <taxon>Lotharella</taxon>
    </lineage>
</organism>
<dbReference type="EMBL" id="HBHP01028258">
    <property type="protein sequence ID" value="CAD9773487.1"/>
    <property type="molecule type" value="Transcribed_RNA"/>
</dbReference>
<feature type="region of interest" description="Disordered" evidence="1">
    <location>
        <begin position="1"/>
        <end position="47"/>
    </location>
</feature>
<protein>
    <submittedName>
        <fullName evidence="2">Uncharacterized protein</fullName>
    </submittedName>
</protein>
<dbReference type="AlphaFoldDB" id="A0A7S2TYA4"/>
<evidence type="ECO:0000313" key="2">
    <source>
        <dbReference type="EMBL" id="CAD9773487.1"/>
    </source>
</evidence>
<evidence type="ECO:0000256" key="1">
    <source>
        <dbReference type="SAM" id="MobiDB-lite"/>
    </source>
</evidence>
<name>A0A7S2TYA4_9EUKA</name>
<proteinExistence type="predicted"/>
<reference evidence="2" key="1">
    <citation type="submission" date="2021-01" db="EMBL/GenBank/DDBJ databases">
        <authorList>
            <person name="Corre E."/>
            <person name="Pelletier E."/>
            <person name="Niang G."/>
            <person name="Scheremetjew M."/>
            <person name="Finn R."/>
            <person name="Kale V."/>
            <person name="Holt S."/>
            <person name="Cochrane G."/>
            <person name="Meng A."/>
            <person name="Brown T."/>
            <person name="Cohen L."/>
        </authorList>
    </citation>
    <scope>NUCLEOTIDE SEQUENCE</scope>
    <source>
        <strain evidence="2">CCMP622</strain>
    </source>
</reference>
<gene>
    <name evidence="2" type="ORF">LSP00402_LOCUS17479</name>
</gene>
<feature type="compositionally biased region" description="Basic and acidic residues" evidence="1">
    <location>
        <begin position="31"/>
        <end position="47"/>
    </location>
</feature>
<sequence length="192" mass="21241">MASEFKTDASDGNSSQLFRSDTKMLPPAPKEPSRPPREHPSLNDILSKLDPKKDRDDLLKILLELTGNHCMSAHKVLWLPAGSSVICTCADEQFHNLSTMSLLKLLPIARQCLYAPNTMKCNAALILLDETAQKHGLKFILNADPHFCSMTASMLDEFVLPNFVEREGLGLTAEDVHALVSIFQMKGDPRAP</sequence>